<evidence type="ECO:0000256" key="1">
    <source>
        <dbReference type="ARBA" id="ARBA00022837"/>
    </source>
</evidence>
<dbReference type="PANTHER" id="PTHR37754">
    <property type="entry name" value="CALCIUM ION-BINDING PROTEIN"/>
    <property type="match status" value="1"/>
</dbReference>
<protein>
    <recommendedName>
        <fullName evidence="3">EF-hand domain-containing protein</fullName>
    </recommendedName>
</protein>
<feature type="transmembrane region" description="Helical" evidence="2">
    <location>
        <begin position="105"/>
        <end position="123"/>
    </location>
</feature>
<dbReference type="SUPFAM" id="SSF47473">
    <property type="entry name" value="EF-hand"/>
    <property type="match status" value="1"/>
</dbReference>
<feature type="transmembrane region" description="Helical" evidence="2">
    <location>
        <begin position="135"/>
        <end position="153"/>
    </location>
</feature>
<dbReference type="PROSITE" id="PS00018">
    <property type="entry name" value="EF_HAND_1"/>
    <property type="match status" value="1"/>
</dbReference>
<dbReference type="OMA" id="DRAINRD"/>
<gene>
    <name evidence="4" type="ORF">KP509_01G049900</name>
</gene>
<dbReference type="PANTHER" id="PTHR37754:SF4">
    <property type="entry name" value="EF-HAND DOMAIN-CONTAINING PROTEIN"/>
    <property type="match status" value="1"/>
</dbReference>
<dbReference type="Proteomes" id="UP000825935">
    <property type="component" value="Chromosome 1"/>
</dbReference>
<dbReference type="GO" id="GO:0005509">
    <property type="term" value="F:calcium ion binding"/>
    <property type="evidence" value="ECO:0007669"/>
    <property type="project" value="InterPro"/>
</dbReference>
<keyword evidence="2" id="KW-1133">Transmembrane helix</keyword>
<keyword evidence="1" id="KW-0106">Calcium</keyword>
<evidence type="ECO:0000313" key="4">
    <source>
        <dbReference type="EMBL" id="KAH7446283.1"/>
    </source>
</evidence>
<dbReference type="Pfam" id="PF25284">
    <property type="entry name" value="DUF7874"/>
    <property type="match status" value="1"/>
</dbReference>
<reference evidence="4" key="1">
    <citation type="submission" date="2021-08" db="EMBL/GenBank/DDBJ databases">
        <title>WGS assembly of Ceratopteris richardii.</title>
        <authorList>
            <person name="Marchant D.B."/>
            <person name="Chen G."/>
            <person name="Jenkins J."/>
            <person name="Shu S."/>
            <person name="Leebens-Mack J."/>
            <person name="Grimwood J."/>
            <person name="Schmutz J."/>
            <person name="Soltis P."/>
            <person name="Soltis D."/>
            <person name="Chen Z.-H."/>
        </authorList>
    </citation>
    <scope>NUCLEOTIDE SEQUENCE</scope>
    <source>
        <strain evidence="4">Whitten #5841</strain>
        <tissue evidence="4">Leaf</tissue>
    </source>
</reference>
<accession>A0A8T2VL11</accession>
<comment type="caution">
    <text evidence="4">The sequence shown here is derived from an EMBL/GenBank/DDBJ whole genome shotgun (WGS) entry which is preliminary data.</text>
</comment>
<keyword evidence="5" id="KW-1185">Reference proteome</keyword>
<dbReference type="PROSITE" id="PS50222">
    <property type="entry name" value="EF_HAND_2"/>
    <property type="match status" value="1"/>
</dbReference>
<dbReference type="InterPro" id="IPR018247">
    <property type="entry name" value="EF_Hand_1_Ca_BS"/>
</dbReference>
<proteinExistence type="predicted"/>
<name>A0A8T2VL11_CERRI</name>
<evidence type="ECO:0000313" key="5">
    <source>
        <dbReference type="Proteomes" id="UP000825935"/>
    </source>
</evidence>
<feature type="domain" description="EF-hand" evidence="3">
    <location>
        <begin position="61"/>
        <end position="96"/>
    </location>
</feature>
<evidence type="ECO:0000256" key="2">
    <source>
        <dbReference type="SAM" id="Phobius"/>
    </source>
</evidence>
<evidence type="ECO:0000259" key="3">
    <source>
        <dbReference type="PROSITE" id="PS50222"/>
    </source>
</evidence>
<dbReference type="Gene3D" id="1.10.238.10">
    <property type="entry name" value="EF-hand"/>
    <property type="match status" value="1"/>
</dbReference>
<dbReference type="AlphaFoldDB" id="A0A8T2VL11"/>
<dbReference type="InterPro" id="IPR011992">
    <property type="entry name" value="EF-hand-dom_pair"/>
</dbReference>
<sequence>MDNFFSKVSNKFIRLITDTVFNRFSSNTGKGEMTFRDVYDAILLVFNYMNKILRGPQFVPPTKEEVQRMLQDSDTNKNGILDREEFATFIQNFTSDMVKRVTMHILVFVIFTPALAFCAKYVAERLPRLRKSIRSIPNSLYAGFATAGVLLIVRLSHKRLVRSN</sequence>
<dbReference type="OrthoDB" id="47513at2759"/>
<dbReference type="InterPro" id="IPR002048">
    <property type="entry name" value="EF_hand_dom"/>
</dbReference>
<dbReference type="SMART" id="SM00054">
    <property type="entry name" value="EFh"/>
    <property type="match status" value="1"/>
</dbReference>
<dbReference type="EMBL" id="CM035406">
    <property type="protein sequence ID" value="KAH7446283.1"/>
    <property type="molecule type" value="Genomic_DNA"/>
</dbReference>
<keyword evidence="2" id="KW-0812">Transmembrane</keyword>
<keyword evidence="2" id="KW-0472">Membrane</keyword>
<dbReference type="InterPro" id="IPR057196">
    <property type="entry name" value="DUF7874"/>
</dbReference>
<organism evidence="4 5">
    <name type="scientific">Ceratopteris richardii</name>
    <name type="common">Triangle waterfern</name>
    <dbReference type="NCBI Taxonomy" id="49495"/>
    <lineage>
        <taxon>Eukaryota</taxon>
        <taxon>Viridiplantae</taxon>
        <taxon>Streptophyta</taxon>
        <taxon>Embryophyta</taxon>
        <taxon>Tracheophyta</taxon>
        <taxon>Polypodiopsida</taxon>
        <taxon>Polypodiidae</taxon>
        <taxon>Polypodiales</taxon>
        <taxon>Pteridineae</taxon>
        <taxon>Pteridaceae</taxon>
        <taxon>Parkerioideae</taxon>
        <taxon>Ceratopteris</taxon>
    </lineage>
</organism>